<dbReference type="SMART" id="SM00088">
    <property type="entry name" value="PINT"/>
    <property type="match status" value="1"/>
</dbReference>
<name>A0A5C7HZ88_9ROSI</name>
<dbReference type="Proteomes" id="UP000323000">
    <property type="component" value="Chromosome 4"/>
</dbReference>
<protein>
    <recommendedName>
        <fullName evidence="3">PCI domain-containing protein</fullName>
    </recommendedName>
</protein>
<dbReference type="PANTHER" id="PTHR15350">
    <property type="entry name" value="COP9 SIGNALOSOME COMPLEX SUBUNIT 7/DENDRITIC CELL PROTEIN GA17"/>
    <property type="match status" value="1"/>
</dbReference>
<gene>
    <name evidence="4" type="ORF">EZV62_009507</name>
</gene>
<proteinExistence type="inferred from homology"/>
<keyword evidence="5" id="KW-1185">Reference proteome</keyword>
<organism evidence="4 5">
    <name type="scientific">Acer yangbiense</name>
    <dbReference type="NCBI Taxonomy" id="1000413"/>
    <lineage>
        <taxon>Eukaryota</taxon>
        <taxon>Viridiplantae</taxon>
        <taxon>Streptophyta</taxon>
        <taxon>Embryophyta</taxon>
        <taxon>Tracheophyta</taxon>
        <taxon>Spermatophyta</taxon>
        <taxon>Magnoliopsida</taxon>
        <taxon>eudicotyledons</taxon>
        <taxon>Gunneridae</taxon>
        <taxon>Pentapetalae</taxon>
        <taxon>rosids</taxon>
        <taxon>malvids</taxon>
        <taxon>Sapindales</taxon>
        <taxon>Sapindaceae</taxon>
        <taxon>Hippocastanoideae</taxon>
        <taxon>Acereae</taxon>
        <taxon>Acer</taxon>
    </lineage>
</organism>
<sequence>MEISVQLIASERSRIWCGEVRLEVGDGIKLTAAGLAGDRFLVGPRSDFDQNDGLSEVAWRGSKRLRRLQAILSGDERGIYVWRNNGLSSSDSSLSSSVLQVCVCGEKFKMDIEQRQAELIDDFIKQASVLKGSALAPVIVEATSHQSLFAFSEILAVPTVAELGGTENSAYLDMLRLFAHGTWSDYKMLDELLLLVLMEEDNKDFELCAFVCNAGLLPQLVPDQVLKLKQLTVLTLAETNKVLPYDQLMQELDVINVRELEDFLINECMYAGIVRGKLDQLKRCFEVQFAAGRDLRPGQLGSMIQTLSNWLGTSDNLLLSIQEKIKWADTMNELDKKHRKDVEDKVEEVKKSLSQKSMCLTYVVAEAHCKQADVDLRGHEEIYSEPGGVMDYEEDRSRPKRILISDLNRGDIRYLKDKEINGTHWTGIRLLLATFLLIMAFRQQGDFCSWENDTSLIVILSLSLQNGWPDLNDIFIYIDLARARTRNERKRRYYEKFRSRIPGDSLEKFKSILEREETSIHSRYRYDRGTFSFQMEMIFYDSIFIFELLFGDHDEANDGFLNDTCEQNALIKRDLMLLENQVPYYILERLYKLLSGYQSYPSLMNLSCKFFGLRVPKEGSVLHFTDLARSSLVGVFPRDSKRSNRRFMSLPSAKELMKLVV</sequence>
<keyword evidence="2" id="KW-0736">Signalosome</keyword>
<evidence type="ECO:0000256" key="2">
    <source>
        <dbReference type="ARBA" id="ARBA00022790"/>
    </source>
</evidence>
<comment type="caution">
    <text evidence="4">The sequence shown here is derived from an EMBL/GenBank/DDBJ whole genome shotgun (WGS) entry which is preliminary data.</text>
</comment>
<dbReference type="Pfam" id="PF03140">
    <property type="entry name" value="DUF247"/>
    <property type="match status" value="1"/>
</dbReference>
<accession>A0A5C7HZ88</accession>
<dbReference type="AlphaFoldDB" id="A0A5C7HZ88"/>
<dbReference type="GO" id="GO:0008180">
    <property type="term" value="C:COP9 signalosome"/>
    <property type="evidence" value="ECO:0007669"/>
    <property type="project" value="UniProtKB-KW"/>
</dbReference>
<dbReference type="PANTHER" id="PTHR15350:SF5">
    <property type="entry name" value="COP9 SIGNALOSOME COMPLEX SUBUNIT 7"/>
    <property type="match status" value="1"/>
</dbReference>
<evidence type="ECO:0000313" key="4">
    <source>
        <dbReference type="EMBL" id="TXG62513.1"/>
    </source>
</evidence>
<dbReference type="Pfam" id="PF01399">
    <property type="entry name" value="PCI"/>
    <property type="match status" value="1"/>
</dbReference>
<dbReference type="InterPro" id="IPR004158">
    <property type="entry name" value="DUF247_pln"/>
</dbReference>
<dbReference type="PROSITE" id="PS50250">
    <property type="entry name" value="PCI"/>
    <property type="match status" value="1"/>
</dbReference>
<dbReference type="OrthoDB" id="10265275at2759"/>
<evidence type="ECO:0000259" key="3">
    <source>
        <dbReference type="PROSITE" id="PS50250"/>
    </source>
</evidence>
<evidence type="ECO:0000313" key="5">
    <source>
        <dbReference type="Proteomes" id="UP000323000"/>
    </source>
</evidence>
<comment type="similarity">
    <text evidence="1">Belongs to the CSN7/EIF3M family. CSN7 subfamily.</text>
</comment>
<dbReference type="EMBL" id="VAHF01000004">
    <property type="protein sequence ID" value="TXG62513.1"/>
    <property type="molecule type" value="Genomic_DNA"/>
</dbReference>
<reference evidence="5" key="1">
    <citation type="journal article" date="2019" name="Gigascience">
        <title>De novo genome assembly of the endangered Acer yangbiense, a plant species with extremely small populations endemic to Yunnan Province, China.</title>
        <authorList>
            <person name="Yang J."/>
            <person name="Wariss H.M."/>
            <person name="Tao L."/>
            <person name="Zhang R."/>
            <person name="Yun Q."/>
            <person name="Hollingsworth P."/>
            <person name="Dao Z."/>
            <person name="Luo G."/>
            <person name="Guo H."/>
            <person name="Ma Y."/>
            <person name="Sun W."/>
        </authorList>
    </citation>
    <scope>NUCLEOTIDE SEQUENCE [LARGE SCALE GENOMIC DNA]</scope>
    <source>
        <strain evidence="5">cv. Malutang</strain>
    </source>
</reference>
<dbReference type="InterPro" id="IPR000717">
    <property type="entry name" value="PCI_dom"/>
</dbReference>
<dbReference type="InterPro" id="IPR045237">
    <property type="entry name" value="COPS7/eIF3m"/>
</dbReference>
<evidence type="ECO:0000256" key="1">
    <source>
        <dbReference type="ARBA" id="ARBA00008482"/>
    </source>
</evidence>
<feature type="domain" description="PCI" evidence="3">
    <location>
        <begin position="108"/>
        <end position="292"/>
    </location>
</feature>